<organism evidence="8 9">
    <name type="scientific">Asparagus officinalis</name>
    <name type="common">Garden asparagus</name>
    <dbReference type="NCBI Taxonomy" id="4686"/>
    <lineage>
        <taxon>Eukaryota</taxon>
        <taxon>Viridiplantae</taxon>
        <taxon>Streptophyta</taxon>
        <taxon>Embryophyta</taxon>
        <taxon>Tracheophyta</taxon>
        <taxon>Spermatophyta</taxon>
        <taxon>Magnoliopsida</taxon>
        <taxon>Liliopsida</taxon>
        <taxon>Asparagales</taxon>
        <taxon>Asparagaceae</taxon>
        <taxon>Asparagoideae</taxon>
        <taxon>Asparagus</taxon>
    </lineage>
</organism>
<evidence type="ECO:0000256" key="3">
    <source>
        <dbReference type="ARBA" id="ARBA00022448"/>
    </source>
</evidence>
<dbReference type="Pfam" id="PF00213">
    <property type="entry name" value="OSCP"/>
    <property type="match status" value="2"/>
</dbReference>
<gene>
    <name evidence="8" type="ORF">A4U43_C01F28000</name>
</gene>
<keyword evidence="9" id="KW-1185">Reference proteome</keyword>
<protein>
    <recommendedName>
        <fullName evidence="10">ATP synthase subunit O, mitochondrial</fullName>
    </recommendedName>
</protein>
<keyword evidence="5" id="KW-0406">Ion transport</keyword>
<name>A0A5P1FTB8_ASPOF</name>
<dbReference type="Proteomes" id="UP000243459">
    <property type="component" value="Chromosome 1"/>
</dbReference>
<keyword evidence="7" id="KW-0066">ATP synthesis</keyword>
<keyword evidence="4" id="KW-0375">Hydrogen ion transport</keyword>
<proteinExistence type="inferred from homology"/>
<accession>A0A5P1FTB8</accession>
<dbReference type="Gene3D" id="1.10.520.20">
    <property type="entry name" value="N-terminal domain of the delta subunit of the F1F0-ATP synthase"/>
    <property type="match status" value="1"/>
</dbReference>
<dbReference type="EMBL" id="CM007381">
    <property type="protein sequence ID" value="ONK81342.1"/>
    <property type="molecule type" value="Genomic_DNA"/>
</dbReference>
<reference evidence="9" key="1">
    <citation type="journal article" date="2017" name="Nat. Commun.">
        <title>The asparagus genome sheds light on the origin and evolution of a young Y chromosome.</title>
        <authorList>
            <person name="Harkess A."/>
            <person name="Zhou J."/>
            <person name="Xu C."/>
            <person name="Bowers J.E."/>
            <person name="Van der Hulst R."/>
            <person name="Ayyampalayam S."/>
            <person name="Mercati F."/>
            <person name="Riccardi P."/>
            <person name="McKain M.R."/>
            <person name="Kakrana A."/>
            <person name="Tang H."/>
            <person name="Ray J."/>
            <person name="Groenendijk J."/>
            <person name="Arikit S."/>
            <person name="Mathioni S.M."/>
            <person name="Nakano M."/>
            <person name="Shan H."/>
            <person name="Telgmann-Rauber A."/>
            <person name="Kanno A."/>
            <person name="Yue Z."/>
            <person name="Chen H."/>
            <person name="Li W."/>
            <person name="Chen Y."/>
            <person name="Xu X."/>
            <person name="Zhang Y."/>
            <person name="Luo S."/>
            <person name="Chen H."/>
            <person name="Gao J."/>
            <person name="Mao Z."/>
            <person name="Pires J.C."/>
            <person name="Luo M."/>
            <person name="Kudrna D."/>
            <person name="Wing R.A."/>
            <person name="Meyers B.C."/>
            <person name="Yi K."/>
            <person name="Kong H."/>
            <person name="Lavrijsen P."/>
            <person name="Sunseri F."/>
            <person name="Falavigna A."/>
            <person name="Ye Y."/>
            <person name="Leebens-Mack J.H."/>
            <person name="Chen G."/>
        </authorList>
    </citation>
    <scope>NUCLEOTIDE SEQUENCE [LARGE SCALE GENOMIC DNA]</scope>
    <source>
        <strain evidence="9">cv. DH0086</strain>
    </source>
</reference>
<dbReference type="GO" id="GO:0016020">
    <property type="term" value="C:membrane"/>
    <property type="evidence" value="ECO:0007669"/>
    <property type="project" value="UniProtKB-SubCell"/>
</dbReference>
<dbReference type="PROSITE" id="PS00389">
    <property type="entry name" value="ATPASE_DELTA"/>
    <property type="match status" value="1"/>
</dbReference>
<dbReference type="GO" id="GO:0046933">
    <property type="term" value="F:proton-transporting ATP synthase activity, rotational mechanism"/>
    <property type="evidence" value="ECO:0007669"/>
    <property type="project" value="InterPro"/>
</dbReference>
<evidence type="ECO:0000313" key="8">
    <source>
        <dbReference type="EMBL" id="ONK81342.1"/>
    </source>
</evidence>
<dbReference type="InterPro" id="IPR026015">
    <property type="entry name" value="ATP_synth_OSCP/delta_N_sf"/>
</dbReference>
<comment type="similarity">
    <text evidence="2">Belongs to the ATPase delta chain family.</text>
</comment>
<evidence type="ECO:0000256" key="5">
    <source>
        <dbReference type="ARBA" id="ARBA00023065"/>
    </source>
</evidence>
<evidence type="ECO:0000256" key="7">
    <source>
        <dbReference type="ARBA" id="ARBA00023310"/>
    </source>
</evidence>
<evidence type="ECO:0000313" key="9">
    <source>
        <dbReference type="Proteomes" id="UP000243459"/>
    </source>
</evidence>
<keyword evidence="6" id="KW-0472">Membrane</keyword>
<keyword evidence="3" id="KW-0813">Transport</keyword>
<dbReference type="HAMAP" id="MF_01416">
    <property type="entry name" value="ATP_synth_delta_bact"/>
    <property type="match status" value="1"/>
</dbReference>
<evidence type="ECO:0008006" key="10">
    <source>
        <dbReference type="Google" id="ProtNLM"/>
    </source>
</evidence>
<dbReference type="InterPro" id="IPR020781">
    <property type="entry name" value="ATPase_OSCP/d_CS"/>
</dbReference>
<comment type="subcellular location">
    <subcellularLocation>
        <location evidence="1">Membrane</location>
    </subcellularLocation>
</comment>
<evidence type="ECO:0000256" key="1">
    <source>
        <dbReference type="ARBA" id="ARBA00004370"/>
    </source>
</evidence>
<dbReference type="Gramene" id="ONK81342">
    <property type="protein sequence ID" value="ONK81342"/>
    <property type="gene ID" value="A4U43_C01F28000"/>
</dbReference>
<dbReference type="InterPro" id="IPR000711">
    <property type="entry name" value="ATPase_OSCP/dsu"/>
</dbReference>
<dbReference type="OMA" id="VTTNWIN"/>
<dbReference type="PANTHER" id="PTHR11910">
    <property type="entry name" value="ATP SYNTHASE DELTA CHAIN"/>
    <property type="match status" value="1"/>
</dbReference>
<dbReference type="SUPFAM" id="SSF47928">
    <property type="entry name" value="N-terminal domain of the delta subunit of the F1F0-ATP synthase"/>
    <property type="match status" value="1"/>
</dbReference>
<evidence type="ECO:0000256" key="4">
    <source>
        <dbReference type="ARBA" id="ARBA00022781"/>
    </source>
</evidence>
<dbReference type="AlphaFoldDB" id="A0A5P1FTB8"/>
<evidence type="ECO:0000256" key="6">
    <source>
        <dbReference type="ARBA" id="ARBA00023136"/>
    </source>
</evidence>
<sequence length="224" mass="25082">MAISSRFRSGLPLFQRILRAESTLPQISAVGNPGLDGSRNFSTQAKAANADVKVPLSFILGSGRYASALFLSAAKANELDKVAQEIVDIVEVSKRSPFFSQFIKDLSLIRETRVKAITEMFSEAGLSDITKNFLVNSSYEYVVYLYCFALFYQPLPAEEEKELQQTLKEILPNAKSVQVEQKIDTSIMGGLVIEFGDKVFDMSIKTRAKQMEKFLRDPINFDKI</sequence>
<evidence type="ECO:0000256" key="2">
    <source>
        <dbReference type="ARBA" id="ARBA00007046"/>
    </source>
</evidence>